<reference evidence="2 3" key="1">
    <citation type="submission" date="2016-08" db="EMBL/GenBank/DDBJ databases">
        <title>Complete genome sequence of Fictibacillus arsenicus G25-54, a strain with toxicity to nematodes and a potential arsenic-resistance activity.</title>
        <authorList>
            <person name="Zheng Z."/>
        </authorList>
    </citation>
    <scope>NUCLEOTIDE SEQUENCE [LARGE SCALE GENOMIC DNA]</scope>
    <source>
        <strain evidence="2 3">G25-54</strain>
    </source>
</reference>
<dbReference type="Gene3D" id="3.40.50.620">
    <property type="entry name" value="HUPs"/>
    <property type="match status" value="1"/>
</dbReference>
<feature type="domain" description="DUF218" evidence="1">
    <location>
        <begin position="38"/>
        <end position="174"/>
    </location>
</feature>
<sequence>MKPLIAKEPEKVPELTKEQIDWLTDIVFYYDDIPELCDAVFVFGGTHPGHWEAAIKAYQTGLSRTFVVTGGVSPTGKKHAAWEDRTIPESLVIKRKMIEAGVPEKCIIYEETSRNSMENVIHALEVFDFTKVKSLLVVCKAHCAGRQIRTLQKYLTKEIRFVPFGFPAVYSGEGIRRDNWHLTHEGRSRVWGEYLRICKYGDAGHLRGIPAEERLL</sequence>
<protein>
    <recommendedName>
        <fullName evidence="1">DUF218 domain-containing protein</fullName>
    </recommendedName>
</protein>
<evidence type="ECO:0000313" key="3">
    <source>
        <dbReference type="Proteomes" id="UP000077412"/>
    </source>
</evidence>
<dbReference type="InterPro" id="IPR051599">
    <property type="entry name" value="Cell_Envelope_Assoc"/>
</dbReference>
<dbReference type="PANTHER" id="PTHR30336">
    <property type="entry name" value="INNER MEMBRANE PROTEIN, PROBABLE PERMEASE"/>
    <property type="match status" value="1"/>
</dbReference>
<evidence type="ECO:0000313" key="2">
    <source>
        <dbReference type="EMBL" id="ANX11888.1"/>
    </source>
</evidence>
<dbReference type="GO" id="GO:0000270">
    <property type="term" value="P:peptidoglycan metabolic process"/>
    <property type="evidence" value="ECO:0007669"/>
    <property type="project" value="TreeGrafter"/>
</dbReference>
<dbReference type="RefSeq" id="WP_066288409.1">
    <property type="nucleotide sequence ID" value="NZ_CP016761.1"/>
</dbReference>
<dbReference type="InterPro" id="IPR003848">
    <property type="entry name" value="DUF218"/>
</dbReference>
<dbReference type="CDD" id="cd06259">
    <property type="entry name" value="YdcF-like"/>
    <property type="match status" value="1"/>
</dbReference>
<dbReference type="Pfam" id="PF02698">
    <property type="entry name" value="DUF218"/>
    <property type="match status" value="1"/>
</dbReference>
<dbReference type="OrthoDB" id="9782395at2"/>
<proteinExistence type="predicted"/>
<organism evidence="2 3">
    <name type="scientific">Fictibacillus arsenicus</name>
    <dbReference type="NCBI Taxonomy" id="255247"/>
    <lineage>
        <taxon>Bacteria</taxon>
        <taxon>Bacillati</taxon>
        <taxon>Bacillota</taxon>
        <taxon>Bacilli</taxon>
        <taxon>Bacillales</taxon>
        <taxon>Fictibacillaceae</taxon>
        <taxon>Fictibacillus</taxon>
    </lineage>
</organism>
<dbReference type="EMBL" id="CP016761">
    <property type="protein sequence ID" value="ANX11888.1"/>
    <property type="molecule type" value="Genomic_DNA"/>
</dbReference>
<dbReference type="GO" id="GO:0043164">
    <property type="term" value="P:Gram-negative-bacterium-type cell wall biogenesis"/>
    <property type="evidence" value="ECO:0007669"/>
    <property type="project" value="TreeGrafter"/>
</dbReference>
<name>A0A1B1Z380_9BACL</name>
<keyword evidence="3" id="KW-1185">Reference proteome</keyword>
<dbReference type="GO" id="GO:0005886">
    <property type="term" value="C:plasma membrane"/>
    <property type="evidence" value="ECO:0007669"/>
    <property type="project" value="TreeGrafter"/>
</dbReference>
<accession>A0A1B1Z380</accession>
<dbReference type="AlphaFoldDB" id="A0A1B1Z380"/>
<dbReference type="KEGG" id="far:ABE41_007695"/>
<dbReference type="Proteomes" id="UP000077412">
    <property type="component" value="Chromosome"/>
</dbReference>
<dbReference type="PANTHER" id="PTHR30336:SF4">
    <property type="entry name" value="ENVELOPE BIOGENESIS FACTOR ELYC"/>
    <property type="match status" value="1"/>
</dbReference>
<evidence type="ECO:0000259" key="1">
    <source>
        <dbReference type="Pfam" id="PF02698"/>
    </source>
</evidence>
<gene>
    <name evidence="2" type="ORF">ABE41_007695</name>
</gene>
<dbReference type="InterPro" id="IPR014729">
    <property type="entry name" value="Rossmann-like_a/b/a_fold"/>
</dbReference>
<dbReference type="STRING" id="255247.ABE41_007695"/>